<accession>A0A1A8XVC2</accession>
<keyword evidence="2" id="KW-0408">Iron</keyword>
<dbReference type="STRING" id="1860102.ACCAA_660032"/>
<evidence type="ECO:0000256" key="1">
    <source>
        <dbReference type="ARBA" id="ARBA00022723"/>
    </source>
</evidence>
<evidence type="ECO:0000256" key="2">
    <source>
        <dbReference type="ARBA" id="ARBA00023004"/>
    </source>
</evidence>
<evidence type="ECO:0000259" key="4">
    <source>
        <dbReference type="Pfam" id="PF06155"/>
    </source>
</evidence>
<dbReference type="PANTHER" id="PTHR35303">
    <property type="entry name" value="OS02G0197800 PROTEIN"/>
    <property type="match status" value="1"/>
</dbReference>
<proteinExistence type="predicted"/>
<dbReference type="PANTHER" id="PTHR35303:SF5">
    <property type="entry name" value="OS02G0197800 PROTEIN"/>
    <property type="match status" value="1"/>
</dbReference>
<dbReference type="Proteomes" id="UP000199169">
    <property type="component" value="Unassembled WGS sequence"/>
</dbReference>
<dbReference type="Gene3D" id="3.30.2020.30">
    <property type="match status" value="1"/>
</dbReference>
<dbReference type="EMBL" id="FLQX01000145">
    <property type="protein sequence ID" value="SBT08969.1"/>
    <property type="molecule type" value="Genomic_DNA"/>
</dbReference>
<organism evidence="5 6">
    <name type="scientific">Candidatus Accumulibacter aalborgensis</name>
    <dbReference type="NCBI Taxonomy" id="1860102"/>
    <lineage>
        <taxon>Bacteria</taxon>
        <taxon>Pseudomonadati</taxon>
        <taxon>Pseudomonadota</taxon>
        <taxon>Betaproteobacteria</taxon>
        <taxon>Candidatus Accumulibacter</taxon>
    </lineage>
</organism>
<dbReference type="Pfam" id="PF06155">
    <property type="entry name" value="GBBH-like_N"/>
    <property type="match status" value="1"/>
</dbReference>
<keyword evidence="6" id="KW-1185">Reference proteome</keyword>
<protein>
    <recommendedName>
        <fullName evidence="4">Gamma-butyrobetaine hydroxylase-like N-terminal domain-containing protein</fullName>
    </recommendedName>
</protein>
<dbReference type="RefSeq" id="WP_186408554.1">
    <property type="nucleotide sequence ID" value="NZ_FLQX01000145.1"/>
</dbReference>
<keyword evidence="1" id="KW-0479">Metal-binding</keyword>
<reference evidence="5 6" key="1">
    <citation type="submission" date="2016-06" db="EMBL/GenBank/DDBJ databases">
        <authorList>
            <person name="Kjaerup R.B."/>
            <person name="Dalgaard T.S."/>
            <person name="Juul-Madsen H.R."/>
        </authorList>
    </citation>
    <scope>NUCLEOTIDE SEQUENCE [LARGE SCALE GENOMIC DNA]</scope>
    <source>
        <strain evidence="5">3</strain>
    </source>
</reference>
<dbReference type="AlphaFoldDB" id="A0A1A8XVC2"/>
<name>A0A1A8XVC2_9PROT</name>
<evidence type="ECO:0000313" key="5">
    <source>
        <dbReference type="EMBL" id="SBT08969.1"/>
    </source>
</evidence>
<evidence type="ECO:0000313" key="6">
    <source>
        <dbReference type="Proteomes" id="UP000199169"/>
    </source>
</evidence>
<dbReference type="InterPro" id="IPR010376">
    <property type="entry name" value="GBBH-like_N"/>
</dbReference>
<dbReference type="GO" id="GO:0046872">
    <property type="term" value="F:metal ion binding"/>
    <property type="evidence" value="ECO:0007669"/>
    <property type="project" value="UniProtKB-KW"/>
</dbReference>
<sequence>MAGLDENTKTPTEIKLHQKSRIIEITFGDDERFELSYEFLRVFTPSAEARGHGPGQEVLQVGKRDVGIDRIESVGNYAIRPIFSDGHDSGLYSWDLLYNLGTHRDQLWQAYLVRVEQDGASRDPDDLPAMPAKMHGSCGTH</sequence>
<dbReference type="InterPro" id="IPR038492">
    <property type="entry name" value="GBBH-like_N_sf"/>
</dbReference>
<feature type="domain" description="Gamma-butyrobetaine hydroxylase-like N-terminal" evidence="4">
    <location>
        <begin position="14"/>
        <end position="98"/>
    </location>
</feature>
<evidence type="ECO:0000256" key="3">
    <source>
        <dbReference type="SAM" id="MobiDB-lite"/>
    </source>
</evidence>
<gene>
    <name evidence="5" type="ORF">ACCAA_660032</name>
</gene>
<feature type="region of interest" description="Disordered" evidence="3">
    <location>
        <begin position="121"/>
        <end position="141"/>
    </location>
</feature>